<gene>
    <name evidence="9" type="ORF">OsJ_30769</name>
</gene>
<dbReference type="PANTHER" id="PTHR24056">
    <property type="entry name" value="CELL DIVISION PROTEIN KINASE"/>
    <property type="match status" value="1"/>
</dbReference>
<reference evidence="9" key="1">
    <citation type="journal article" date="2005" name="PLoS Biol.">
        <title>The genomes of Oryza sativa: a history of duplications.</title>
        <authorList>
            <person name="Yu J."/>
            <person name="Wang J."/>
            <person name="Lin W."/>
            <person name="Li S."/>
            <person name="Li H."/>
            <person name="Zhou J."/>
            <person name="Ni P."/>
            <person name="Dong W."/>
            <person name="Hu S."/>
            <person name="Zeng C."/>
            <person name="Zhang J."/>
            <person name="Zhang Y."/>
            <person name="Li R."/>
            <person name="Xu Z."/>
            <person name="Li S."/>
            <person name="Li X."/>
            <person name="Zheng H."/>
            <person name="Cong L."/>
            <person name="Lin L."/>
            <person name="Yin J."/>
            <person name="Geng J."/>
            <person name="Li G."/>
            <person name="Shi J."/>
            <person name="Liu J."/>
            <person name="Lv H."/>
            <person name="Li J."/>
            <person name="Wang J."/>
            <person name="Deng Y."/>
            <person name="Ran L."/>
            <person name="Shi X."/>
            <person name="Wang X."/>
            <person name="Wu Q."/>
            <person name="Li C."/>
            <person name="Ren X."/>
            <person name="Wang J."/>
            <person name="Wang X."/>
            <person name="Li D."/>
            <person name="Liu D."/>
            <person name="Zhang X."/>
            <person name="Ji Z."/>
            <person name="Zhao W."/>
            <person name="Sun Y."/>
            <person name="Zhang Z."/>
            <person name="Bao J."/>
            <person name="Han Y."/>
            <person name="Dong L."/>
            <person name="Ji J."/>
            <person name="Chen P."/>
            <person name="Wu S."/>
            <person name="Liu J."/>
            <person name="Xiao Y."/>
            <person name="Bu D."/>
            <person name="Tan J."/>
            <person name="Yang L."/>
            <person name="Ye C."/>
            <person name="Zhang J."/>
            <person name="Xu J."/>
            <person name="Zhou Y."/>
            <person name="Yu Y."/>
            <person name="Zhang B."/>
            <person name="Zhuang S."/>
            <person name="Wei H."/>
            <person name="Liu B."/>
            <person name="Lei M."/>
            <person name="Yu H."/>
            <person name="Li Y."/>
            <person name="Xu H."/>
            <person name="Wei S."/>
            <person name="He X."/>
            <person name="Fang L."/>
            <person name="Zhang Z."/>
            <person name="Zhang Y."/>
            <person name="Huang X."/>
            <person name="Su Z."/>
            <person name="Tong W."/>
            <person name="Li J."/>
            <person name="Tong Z."/>
            <person name="Li S."/>
            <person name="Ye J."/>
            <person name="Wang L."/>
            <person name="Fang L."/>
            <person name="Lei T."/>
            <person name="Chen C."/>
            <person name="Chen H."/>
            <person name="Xu Z."/>
            <person name="Li H."/>
            <person name="Huang H."/>
            <person name="Zhang F."/>
            <person name="Xu H."/>
            <person name="Li N."/>
            <person name="Zhao C."/>
            <person name="Li S."/>
            <person name="Dong L."/>
            <person name="Huang Y."/>
            <person name="Li L."/>
            <person name="Xi Y."/>
            <person name="Qi Q."/>
            <person name="Li W."/>
            <person name="Zhang B."/>
            <person name="Hu W."/>
            <person name="Zhang Y."/>
            <person name="Tian X."/>
            <person name="Jiao Y."/>
            <person name="Liang X."/>
            <person name="Jin J."/>
            <person name="Gao L."/>
            <person name="Zheng W."/>
            <person name="Hao B."/>
            <person name="Liu S."/>
            <person name="Wang W."/>
            <person name="Yuan L."/>
            <person name="Cao M."/>
            <person name="McDermott J."/>
            <person name="Samudrala R."/>
            <person name="Wang J."/>
            <person name="Wong G.K."/>
            <person name="Yang H."/>
        </authorList>
    </citation>
    <scope>NUCLEOTIDE SEQUENCE [LARGE SCALE GENOMIC DNA]</scope>
</reference>
<dbReference type="PROSITE" id="PS00107">
    <property type="entry name" value="PROTEIN_KINASE_ATP"/>
    <property type="match status" value="1"/>
</dbReference>
<reference evidence="9" key="2">
    <citation type="submission" date="2008-12" db="EMBL/GenBank/DDBJ databases">
        <title>Improved gene annotation of the rice (Oryza sativa) genomes.</title>
        <authorList>
            <person name="Wang J."/>
            <person name="Li R."/>
            <person name="Fan W."/>
            <person name="Huang Q."/>
            <person name="Zhang J."/>
            <person name="Zhou Y."/>
            <person name="Hu Y."/>
            <person name="Zi S."/>
            <person name="Li J."/>
            <person name="Ni P."/>
            <person name="Zheng H."/>
            <person name="Zhang Y."/>
            <person name="Zhao M."/>
            <person name="Hao Q."/>
            <person name="McDermott J."/>
            <person name="Samudrala R."/>
            <person name="Kristiansen K."/>
            <person name="Wong G.K.-S."/>
        </authorList>
    </citation>
    <scope>NUCLEOTIDE SEQUENCE</scope>
</reference>
<dbReference type="InterPro" id="IPR001245">
    <property type="entry name" value="Ser-Thr/Tyr_kinase_cat_dom"/>
</dbReference>
<comment type="catalytic activity">
    <reaction evidence="5">
        <text>[DNA-directed RNA polymerase] + ATP = phospho-[DNA-directed RNA polymerase] + ADP + H(+)</text>
        <dbReference type="Rhea" id="RHEA:10216"/>
        <dbReference type="Rhea" id="RHEA-COMP:11321"/>
        <dbReference type="Rhea" id="RHEA-COMP:11322"/>
        <dbReference type="ChEBI" id="CHEBI:15378"/>
        <dbReference type="ChEBI" id="CHEBI:30616"/>
        <dbReference type="ChEBI" id="CHEBI:43176"/>
        <dbReference type="ChEBI" id="CHEBI:68546"/>
        <dbReference type="ChEBI" id="CHEBI:456216"/>
        <dbReference type="EC" id="2.7.11.23"/>
    </reaction>
</comment>
<protein>
    <recommendedName>
        <fullName evidence="1">[RNA-polymerase]-subunit kinase</fullName>
        <ecNumber evidence="1">2.7.11.23</ecNumber>
    </recommendedName>
</protein>
<dbReference type="EC" id="2.7.11.23" evidence="1"/>
<accession>A3C2P0</accession>
<dbReference type="Proteomes" id="UP000007752">
    <property type="component" value="Chromosome 10"/>
</dbReference>
<keyword evidence="3 6" id="KW-0547">Nucleotide-binding</keyword>
<evidence type="ECO:0000256" key="4">
    <source>
        <dbReference type="ARBA" id="ARBA00022840"/>
    </source>
</evidence>
<feature type="binding site" evidence="6">
    <location>
        <position position="79"/>
    </location>
    <ligand>
        <name>ATP</name>
        <dbReference type="ChEBI" id="CHEBI:30616"/>
    </ligand>
</feature>
<proteinExistence type="predicted"/>
<dbReference type="PROSITE" id="PS50011">
    <property type="entry name" value="PROTEIN_KINASE_DOM"/>
    <property type="match status" value="1"/>
</dbReference>
<dbReference type="Pfam" id="PF00069">
    <property type="entry name" value="Pkinase"/>
    <property type="match status" value="1"/>
</dbReference>
<dbReference type="Gene3D" id="1.10.510.10">
    <property type="entry name" value="Transferase(Phosphotransferase) domain 1"/>
    <property type="match status" value="1"/>
</dbReference>
<evidence type="ECO:0000259" key="8">
    <source>
        <dbReference type="PROSITE" id="PS50011"/>
    </source>
</evidence>
<organism evidence="9">
    <name type="scientific">Oryza sativa subsp. japonica</name>
    <name type="common">Rice</name>
    <dbReference type="NCBI Taxonomy" id="39947"/>
    <lineage>
        <taxon>Eukaryota</taxon>
        <taxon>Viridiplantae</taxon>
        <taxon>Streptophyta</taxon>
        <taxon>Embryophyta</taxon>
        <taxon>Tracheophyta</taxon>
        <taxon>Spermatophyta</taxon>
        <taxon>Magnoliopsida</taxon>
        <taxon>Liliopsida</taxon>
        <taxon>Poales</taxon>
        <taxon>Poaceae</taxon>
        <taxon>BOP clade</taxon>
        <taxon>Oryzoideae</taxon>
        <taxon>Oryzeae</taxon>
        <taxon>Oryzinae</taxon>
        <taxon>Oryza</taxon>
        <taxon>Oryza sativa</taxon>
    </lineage>
</organism>
<dbReference type="EMBL" id="CM000147">
    <property type="protein sequence ID" value="EAZ15353.1"/>
    <property type="molecule type" value="Genomic_DNA"/>
</dbReference>
<sequence length="306" mass="32930">MAAPAPAPAPAPPASRKRAAAPDDEPTATGSTTPAAKRPRRYALASVDDYEQLDVVGEGASGVVIMARHRRTGNKVALKHLPHGARDFDAVRVEAACQHACTGHPNIVQIKDVVADPKSGDVFLVMEFVEGSLRDELPRARPEKQVRFMMRQLIGAAKKMHASHVCDFGSATFVNPAGKPYEECLVGTLPYTSPEQLAGNHCYGPGVDMWALGCIMGELLTGAPLFGGDMTEKELLADLSANLDDQLNELFYDVLPELSPAAREVLSGLLAFDPEKRMTAAEALDHRWFAEEPKKANFAGFAPLFG</sequence>
<dbReference type="InterPro" id="IPR050108">
    <property type="entry name" value="CDK"/>
</dbReference>
<dbReference type="AlphaFoldDB" id="A3C2P0"/>
<evidence type="ECO:0000256" key="3">
    <source>
        <dbReference type="ARBA" id="ARBA00022741"/>
    </source>
</evidence>
<dbReference type="InterPro" id="IPR017441">
    <property type="entry name" value="Protein_kinase_ATP_BS"/>
</dbReference>
<name>A3C2P0_ORYSJ</name>
<evidence type="ECO:0000256" key="2">
    <source>
        <dbReference type="ARBA" id="ARBA00022553"/>
    </source>
</evidence>
<dbReference type="Pfam" id="PF07714">
    <property type="entry name" value="PK_Tyr_Ser-Thr"/>
    <property type="match status" value="1"/>
</dbReference>
<feature type="domain" description="Protein kinase" evidence="8">
    <location>
        <begin position="50"/>
        <end position="289"/>
    </location>
</feature>
<evidence type="ECO:0000256" key="6">
    <source>
        <dbReference type="PROSITE-ProRule" id="PRU10141"/>
    </source>
</evidence>
<feature type="compositionally biased region" description="Pro residues" evidence="7">
    <location>
        <begin position="1"/>
        <end position="13"/>
    </location>
</feature>
<dbReference type="FunFam" id="1.10.510.10:FF:000559">
    <property type="entry name" value="Protein kinase domain containing protein"/>
    <property type="match status" value="1"/>
</dbReference>
<evidence type="ECO:0000313" key="9">
    <source>
        <dbReference type="EMBL" id="EAZ15353.1"/>
    </source>
</evidence>
<evidence type="ECO:0000256" key="1">
    <source>
        <dbReference type="ARBA" id="ARBA00012409"/>
    </source>
</evidence>
<dbReference type="PANTHER" id="PTHR24056:SF432">
    <property type="entry name" value="OS10G0154500 PROTEIN"/>
    <property type="match status" value="1"/>
</dbReference>
<keyword evidence="2" id="KW-0597">Phosphoprotein</keyword>
<evidence type="ECO:0000256" key="5">
    <source>
        <dbReference type="ARBA" id="ARBA00049280"/>
    </source>
</evidence>
<dbReference type="FunFam" id="3.30.200.20:FF:000508">
    <property type="entry name" value="Protein kinase domain containing protein"/>
    <property type="match status" value="1"/>
</dbReference>
<dbReference type="Gene3D" id="3.30.200.20">
    <property type="entry name" value="Phosphorylase Kinase, domain 1"/>
    <property type="match status" value="1"/>
</dbReference>
<dbReference type="GO" id="GO:0008353">
    <property type="term" value="F:RNA polymerase II CTD heptapeptide repeat kinase activity"/>
    <property type="evidence" value="ECO:0007669"/>
    <property type="project" value="UniProtKB-EC"/>
</dbReference>
<keyword evidence="4 6" id="KW-0067">ATP-binding</keyword>
<dbReference type="InterPro" id="IPR000719">
    <property type="entry name" value="Prot_kinase_dom"/>
</dbReference>
<feature type="region of interest" description="Disordered" evidence="7">
    <location>
        <begin position="1"/>
        <end position="40"/>
    </location>
</feature>
<dbReference type="SUPFAM" id="SSF56112">
    <property type="entry name" value="Protein kinase-like (PK-like)"/>
    <property type="match status" value="1"/>
</dbReference>
<evidence type="ECO:0000256" key="7">
    <source>
        <dbReference type="SAM" id="MobiDB-lite"/>
    </source>
</evidence>
<dbReference type="GO" id="GO:0005524">
    <property type="term" value="F:ATP binding"/>
    <property type="evidence" value="ECO:0007669"/>
    <property type="project" value="UniProtKB-UniRule"/>
</dbReference>
<dbReference type="InterPro" id="IPR011009">
    <property type="entry name" value="Kinase-like_dom_sf"/>
</dbReference>